<comment type="caution">
    <text evidence="5">The sequence shown here is derived from an EMBL/GenBank/DDBJ whole genome shotgun (WGS) entry which is preliminary data.</text>
</comment>
<sequence length="249" mass="27530">MWVDASGQHRCRVVPQKRFHDVVVKNGVGLTCASMAMSSHMDGPADGTNLSGVGEIRLIPDLSTKSVIPWAKEQEMVLADMHLKPGIPWEYCPRETLRRVAKILKDEFNLEMNAGFENEFFLLRSVLMDGKENWPFDATPYCSTSSFDAAFPILSEVVASLQSLNIEVEQLHAESGHGQFEFALGYTTCTNAADNLVFTREVIRAVARKHGLMATFVPKYALDDIGSGSHVHISLSENGENVNGAQWSN</sequence>
<dbReference type="EMBL" id="JACGWJ010000025">
    <property type="protein sequence ID" value="KAL0316189.1"/>
    <property type="molecule type" value="Genomic_DNA"/>
</dbReference>
<dbReference type="AlphaFoldDB" id="A0AAW2LAN7"/>
<dbReference type="FunFam" id="3.10.20.70:FF:000009">
    <property type="entry name" value="Glutamate-ammonia ligase"/>
    <property type="match status" value="1"/>
</dbReference>
<evidence type="ECO:0000256" key="3">
    <source>
        <dbReference type="RuleBase" id="RU000384"/>
    </source>
</evidence>
<evidence type="ECO:0000313" key="5">
    <source>
        <dbReference type="EMBL" id="KAL0316189.1"/>
    </source>
</evidence>
<dbReference type="PANTHER" id="PTHR43785:SF2">
    <property type="entry name" value="TYPE-1 GLUTAMINE SYNTHETASE 1"/>
    <property type="match status" value="1"/>
</dbReference>
<dbReference type="SUPFAM" id="SSF54368">
    <property type="entry name" value="Glutamine synthetase, N-terminal domain"/>
    <property type="match status" value="1"/>
</dbReference>
<name>A0AAW2LAN7_SESRA</name>
<dbReference type="Gene3D" id="3.10.20.70">
    <property type="entry name" value="Glutamine synthetase, N-terminal domain"/>
    <property type="match status" value="1"/>
</dbReference>
<dbReference type="PANTHER" id="PTHR43785">
    <property type="entry name" value="GAMMA-GLUTAMYLPUTRESCINE SYNTHETASE"/>
    <property type="match status" value="1"/>
</dbReference>
<reference evidence="5" key="1">
    <citation type="submission" date="2020-06" db="EMBL/GenBank/DDBJ databases">
        <authorList>
            <person name="Li T."/>
            <person name="Hu X."/>
            <person name="Zhang T."/>
            <person name="Song X."/>
            <person name="Zhang H."/>
            <person name="Dai N."/>
            <person name="Sheng W."/>
            <person name="Hou X."/>
            <person name="Wei L."/>
        </authorList>
    </citation>
    <scope>NUCLEOTIDE SEQUENCE</scope>
    <source>
        <strain evidence="5">G02</strain>
        <tissue evidence="5">Leaf</tissue>
    </source>
</reference>
<dbReference type="GO" id="GO:0006542">
    <property type="term" value="P:glutamine biosynthetic process"/>
    <property type="evidence" value="ECO:0007669"/>
    <property type="project" value="InterPro"/>
</dbReference>
<protein>
    <submittedName>
        <fullName evidence="5">Protein fluG</fullName>
    </submittedName>
</protein>
<feature type="domain" description="GS catalytic" evidence="4">
    <location>
        <begin position="93"/>
        <end position="249"/>
    </location>
</feature>
<proteinExistence type="inferred from homology"/>
<dbReference type="InterPro" id="IPR014746">
    <property type="entry name" value="Gln_synth/guanido_kin_cat_dom"/>
</dbReference>
<dbReference type="PROSITE" id="PS51987">
    <property type="entry name" value="GS_CATALYTIC"/>
    <property type="match status" value="1"/>
</dbReference>
<evidence type="ECO:0000256" key="2">
    <source>
        <dbReference type="PROSITE-ProRule" id="PRU01331"/>
    </source>
</evidence>
<dbReference type="Gene3D" id="3.30.590.10">
    <property type="entry name" value="Glutamine synthetase/guanido kinase, catalytic domain"/>
    <property type="match status" value="1"/>
</dbReference>
<dbReference type="SMART" id="SM01230">
    <property type="entry name" value="Gln-synt_C"/>
    <property type="match status" value="1"/>
</dbReference>
<dbReference type="InterPro" id="IPR008146">
    <property type="entry name" value="Gln_synth_cat_dom"/>
</dbReference>
<evidence type="ECO:0000259" key="4">
    <source>
        <dbReference type="PROSITE" id="PS51987"/>
    </source>
</evidence>
<evidence type="ECO:0000256" key="1">
    <source>
        <dbReference type="ARBA" id="ARBA00022598"/>
    </source>
</evidence>
<reference evidence="5" key="2">
    <citation type="journal article" date="2024" name="Plant">
        <title>Genomic evolution and insights into agronomic trait innovations of Sesamum species.</title>
        <authorList>
            <person name="Miao H."/>
            <person name="Wang L."/>
            <person name="Qu L."/>
            <person name="Liu H."/>
            <person name="Sun Y."/>
            <person name="Le M."/>
            <person name="Wang Q."/>
            <person name="Wei S."/>
            <person name="Zheng Y."/>
            <person name="Lin W."/>
            <person name="Duan Y."/>
            <person name="Cao H."/>
            <person name="Xiong S."/>
            <person name="Wang X."/>
            <person name="Wei L."/>
            <person name="Li C."/>
            <person name="Ma Q."/>
            <person name="Ju M."/>
            <person name="Zhao R."/>
            <person name="Li G."/>
            <person name="Mu C."/>
            <person name="Tian Q."/>
            <person name="Mei H."/>
            <person name="Zhang T."/>
            <person name="Gao T."/>
            <person name="Zhang H."/>
        </authorList>
    </citation>
    <scope>NUCLEOTIDE SEQUENCE</scope>
    <source>
        <tissue evidence="5">Leaf</tissue>
    </source>
</reference>
<dbReference type="Pfam" id="PF00120">
    <property type="entry name" value="Gln-synt_C"/>
    <property type="match status" value="1"/>
</dbReference>
<dbReference type="SUPFAM" id="SSF55931">
    <property type="entry name" value="Glutamine synthetase/guanido kinase"/>
    <property type="match status" value="1"/>
</dbReference>
<keyword evidence="1" id="KW-0436">Ligase</keyword>
<comment type="similarity">
    <text evidence="2 3">Belongs to the glutamine synthetase family.</text>
</comment>
<organism evidence="5">
    <name type="scientific">Sesamum radiatum</name>
    <name type="common">Black benniseed</name>
    <dbReference type="NCBI Taxonomy" id="300843"/>
    <lineage>
        <taxon>Eukaryota</taxon>
        <taxon>Viridiplantae</taxon>
        <taxon>Streptophyta</taxon>
        <taxon>Embryophyta</taxon>
        <taxon>Tracheophyta</taxon>
        <taxon>Spermatophyta</taxon>
        <taxon>Magnoliopsida</taxon>
        <taxon>eudicotyledons</taxon>
        <taxon>Gunneridae</taxon>
        <taxon>Pentapetalae</taxon>
        <taxon>asterids</taxon>
        <taxon>lamiids</taxon>
        <taxon>Lamiales</taxon>
        <taxon>Pedaliaceae</taxon>
        <taxon>Sesamum</taxon>
    </lineage>
</organism>
<accession>A0AAW2LAN7</accession>
<gene>
    <name evidence="5" type="ORF">Sradi_5497100</name>
</gene>
<dbReference type="InterPro" id="IPR036651">
    <property type="entry name" value="Gln_synt_N_sf"/>
</dbReference>
<dbReference type="GO" id="GO:0004356">
    <property type="term" value="F:glutamine synthetase activity"/>
    <property type="evidence" value="ECO:0007669"/>
    <property type="project" value="InterPro"/>
</dbReference>